<proteinExistence type="predicted"/>
<name>A0A7K9ETN7_BARMA</name>
<dbReference type="InterPro" id="IPR029681">
    <property type="entry name" value="CCDC157"/>
</dbReference>
<dbReference type="OrthoDB" id="10051906at2759"/>
<feature type="region of interest" description="Disordered" evidence="1">
    <location>
        <begin position="177"/>
        <end position="205"/>
    </location>
</feature>
<feature type="non-terminal residue" evidence="2">
    <location>
        <position position="1"/>
    </location>
</feature>
<accession>A0A7K9ETN7</accession>
<dbReference type="PANTHER" id="PTHR43696:SF9">
    <property type="entry name" value="COILED-COIL DOMAIN-CONTAINING PROTEIN 157"/>
    <property type="match status" value="1"/>
</dbReference>
<protein>
    <submittedName>
        <fullName evidence="2">CC157 protein</fullName>
    </submittedName>
</protein>
<dbReference type="PANTHER" id="PTHR43696">
    <property type="entry name" value="COILED-COIL DOMAIN-CONTAINING PROTEIN 157"/>
    <property type="match status" value="1"/>
</dbReference>
<gene>
    <name evidence="2" type="primary">Ccdc157</name>
    <name evidence="2" type="ORF">BARMAR_R07958</name>
</gene>
<dbReference type="EMBL" id="VWZK01020450">
    <property type="protein sequence ID" value="NXG80022.1"/>
    <property type="molecule type" value="Genomic_DNA"/>
</dbReference>
<dbReference type="Proteomes" id="UP000578343">
    <property type="component" value="Unassembled WGS sequence"/>
</dbReference>
<dbReference type="AlphaFoldDB" id="A0A7K9ETN7"/>
<keyword evidence="3" id="KW-1185">Reference proteome</keyword>
<evidence type="ECO:0000256" key="1">
    <source>
        <dbReference type="SAM" id="MobiDB-lite"/>
    </source>
</evidence>
<reference evidence="2 3" key="1">
    <citation type="submission" date="2019-09" db="EMBL/GenBank/DDBJ databases">
        <title>Bird 10,000 Genomes (B10K) Project - Family phase.</title>
        <authorList>
            <person name="Zhang G."/>
        </authorList>
    </citation>
    <scope>NUCLEOTIDE SEQUENCE [LARGE SCALE GENOMIC DNA]</scope>
    <source>
        <strain evidence="2">B10K-DU-001-21</strain>
        <tissue evidence="2">Muscle</tissue>
    </source>
</reference>
<evidence type="ECO:0000313" key="2">
    <source>
        <dbReference type="EMBL" id="NXG80022.1"/>
    </source>
</evidence>
<evidence type="ECO:0000313" key="3">
    <source>
        <dbReference type="Proteomes" id="UP000578343"/>
    </source>
</evidence>
<sequence length="593" mass="64746">MAHLLGHPGSMETLRTDLWDLQAAVTDVSSCAGALRCPSWKFPEKAAADLDVAELLECYNYQENDPEFTQHSHVVLLELVIDRLLLLLQSFTGYIELLLSKRDVPPVQTVGPSTSMGLMARRCWANMVKLGASYQELLPEKVTCRKEIPQLPPGPWSGKPEKSLKARLSDLFKLRSPRGVTPSASKFPSLSVHRGDGDSLGSSLPQAAHSMAESGCSVPTQVAGSPLGLCDTCATAQGSLLQVGHAIASICQSQNIPSALGRLQEEGKIGMRRTLSASDISSWALDQGKDLTCINRHLQTLLQQITPLKAALAQAEKEKEELRGQVEDFSRSLQAERESQAQQRKEAERSLALKTEEHSAAIARLEQEKYDLQRGTVLLGQLPCLCLEANKAALLEEARSSMAARRHVLKLERKLQLLSGQRKSLAQEMNGTAVELAKERAKVQSVHRHQEEGSFPRWLPGLLGGSPRLSCPGVWENALQTSAPPCCATQELLNTLRQEKLNLEQPVSELQDSVSDLEEQARKLRERERLLLSFAELHASAETPVESTGSVSEDTEQQVPANSIHIGVLEGEKARLGSAPVKLKAAAGQGVLR</sequence>
<feature type="region of interest" description="Disordered" evidence="1">
    <location>
        <begin position="323"/>
        <end position="350"/>
    </location>
</feature>
<organism evidence="2 3">
    <name type="scientific">Baryphthengus martii</name>
    <name type="common">Rufous motmot</name>
    <dbReference type="NCBI Taxonomy" id="176943"/>
    <lineage>
        <taxon>Eukaryota</taxon>
        <taxon>Metazoa</taxon>
        <taxon>Chordata</taxon>
        <taxon>Craniata</taxon>
        <taxon>Vertebrata</taxon>
        <taxon>Euteleostomi</taxon>
        <taxon>Archelosauria</taxon>
        <taxon>Archosauria</taxon>
        <taxon>Dinosauria</taxon>
        <taxon>Saurischia</taxon>
        <taxon>Theropoda</taxon>
        <taxon>Coelurosauria</taxon>
        <taxon>Aves</taxon>
        <taxon>Neognathae</taxon>
        <taxon>Neoaves</taxon>
        <taxon>Telluraves</taxon>
        <taxon>Coraciimorphae</taxon>
        <taxon>Coraciiformes</taxon>
        <taxon>Momotidae</taxon>
        <taxon>Baryphthengus</taxon>
    </lineage>
</organism>
<comment type="caution">
    <text evidence="2">The sequence shown here is derived from an EMBL/GenBank/DDBJ whole genome shotgun (WGS) entry which is preliminary data.</text>
</comment>
<feature type="non-terminal residue" evidence="2">
    <location>
        <position position="593"/>
    </location>
</feature>